<reference evidence="3" key="1">
    <citation type="submission" date="2016-10" db="EMBL/GenBank/DDBJ databases">
        <authorList>
            <person name="Wibberg D."/>
        </authorList>
    </citation>
    <scope>NUCLEOTIDE SEQUENCE [LARGE SCALE GENOMIC DNA]</scope>
</reference>
<dbReference type="STRING" id="1907666.DSM25559_4343"/>
<gene>
    <name evidence="2" type="ORF">DSM25559_4343</name>
</gene>
<feature type="compositionally biased region" description="Basic and acidic residues" evidence="1">
    <location>
        <begin position="117"/>
        <end position="139"/>
    </location>
</feature>
<dbReference type="EMBL" id="FMUE01000014">
    <property type="protein sequence ID" value="SCX34036.1"/>
    <property type="molecule type" value="Genomic_DNA"/>
</dbReference>
<evidence type="ECO:0000256" key="1">
    <source>
        <dbReference type="SAM" id="MobiDB-lite"/>
    </source>
</evidence>
<evidence type="ECO:0000313" key="2">
    <source>
        <dbReference type="EMBL" id="SCX34036.1"/>
    </source>
</evidence>
<evidence type="ECO:0000313" key="3">
    <source>
        <dbReference type="Proteomes" id="UP000187891"/>
    </source>
</evidence>
<feature type="region of interest" description="Disordered" evidence="1">
    <location>
        <begin position="115"/>
        <end position="176"/>
    </location>
</feature>
<accession>A0A1R3U084</accession>
<dbReference type="Proteomes" id="UP000187891">
    <property type="component" value="Unassembled WGS sequence"/>
</dbReference>
<organism evidence="2 3">
    <name type="scientific">Agrobacterium rosae</name>
    <dbReference type="NCBI Taxonomy" id="1972867"/>
    <lineage>
        <taxon>Bacteria</taxon>
        <taxon>Pseudomonadati</taxon>
        <taxon>Pseudomonadota</taxon>
        <taxon>Alphaproteobacteria</taxon>
        <taxon>Hyphomicrobiales</taxon>
        <taxon>Rhizobiaceae</taxon>
        <taxon>Rhizobium/Agrobacterium group</taxon>
        <taxon>Agrobacterium</taxon>
    </lineage>
</organism>
<name>A0A1R3U084_9HYPH</name>
<proteinExistence type="predicted"/>
<dbReference type="AlphaFoldDB" id="A0A1R3U084"/>
<sequence length="176" mass="19652">MSENGDELFAQFGNLTLALQQCRCRSQPFLSVEMIGNEFCKQLESSENLWIFHLRGVWVDYTKGSLFPPSAPKTVPQLRSLILDCDSDGLEFDCINLERNQTPCVEFFKTPHRRPYMNKDTKAQRAIEETDKKPVDGQDHPAAGPHAKKHLTDESKTPGTGALADREDESVSPGGG</sequence>
<dbReference type="RefSeq" id="WP_425292464.1">
    <property type="nucleotide sequence ID" value="NZ_FMUE01000014.1"/>
</dbReference>
<protein>
    <submittedName>
        <fullName evidence="2">Uncharacterized protein</fullName>
    </submittedName>
</protein>